<evidence type="ECO:0000313" key="3">
    <source>
        <dbReference type="Proteomes" id="UP000323386"/>
    </source>
</evidence>
<feature type="region of interest" description="Disordered" evidence="1">
    <location>
        <begin position="104"/>
        <end position="147"/>
    </location>
</feature>
<sequence>MPAARPLACLSPFFQHLHPACLAYSASEPPAASPLPFWTLDAGPWPWPWPYGGRDPDPDLASAWSAACLLACLLACLPVPTSTAGYSVEPWCLERADPYRAVGSRRGGGATPPQRAWAGAGVTGFRRRSRQAGGVRAGPGRTKERADPAEARARAGACAQCWLSHAHPTAGPSRGLGAKRSWSWSSASV</sequence>
<keyword evidence="3" id="KW-1185">Reference proteome</keyword>
<feature type="region of interest" description="Disordered" evidence="1">
    <location>
        <begin position="170"/>
        <end position="189"/>
    </location>
</feature>
<reference evidence="2 3" key="1">
    <citation type="submission" date="2018-03" db="EMBL/GenBank/DDBJ databases">
        <authorList>
            <person name="Guldener U."/>
        </authorList>
    </citation>
    <scope>NUCLEOTIDE SEQUENCE [LARGE SCALE GENOMIC DNA]</scope>
    <source>
        <strain evidence="2 3">DAOM196992</strain>
    </source>
</reference>
<organism evidence="2 3">
    <name type="scientific">Pseudozyma flocculosa</name>
    <dbReference type="NCBI Taxonomy" id="84751"/>
    <lineage>
        <taxon>Eukaryota</taxon>
        <taxon>Fungi</taxon>
        <taxon>Dikarya</taxon>
        <taxon>Basidiomycota</taxon>
        <taxon>Ustilaginomycotina</taxon>
        <taxon>Ustilaginomycetes</taxon>
        <taxon>Ustilaginales</taxon>
        <taxon>Ustilaginaceae</taxon>
        <taxon>Pseudozyma</taxon>
    </lineage>
</organism>
<dbReference type="AlphaFoldDB" id="A0A5C3EXI5"/>
<gene>
    <name evidence="2" type="ORF">PSFLO_01272</name>
</gene>
<dbReference type="EMBL" id="OOIP01000003">
    <property type="protein sequence ID" value="SPO35801.1"/>
    <property type="molecule type" value="Genomic_DNA"/>
</dbReference>
<proteinExistence type="predicted"/>
<evidence type="ECO:0000256" key="1">
    <source>
        <dbReference type="SAM" id="MobiDB-lite"/>
    </source>
</evidence>
<accession>A0A5C3EXI5</accession>
<name>A0A5C3EXI5_9BASI</name>
<evidence type="ECO:0000313" key="2">
    <source>
        <dbReference type="EMBL" id="SPO35801.1"/>
    </source>
</evidence>
<dbReference type="Proteomes" id="UP000323386">
    <property type="component" value="Unassembled WGS sequence"/>
</dbReference>
<protein>
    <submittedName>
        <fullName evidence="2">Uncharacterized protein</fullName>
    </submittedName>
</protein>